<evidence type="ECO:0000313" key="1">
    <source>
        <dbReference type="EMBL" id="GCA77334.1"/>
    </source>
</evidence>
<sequence length="59" mass="7074">MAHHYYQIITQGVFHKGRELLMPIPLLPKDTEPVFTSKRTEQDFLDRIWFSRIRALTCQ</sequence>
<organism evidence="1 2">
    <name type="scientific">Microcystis aeruginosa NIES-2520</name>
    <dbReference type="NCBI Taxonomy" id="2303982"/>
    <lineage>
        <taxon>Bacteria</taxon>
        <taxon>Bacillati</taxon>
        <taxon>Cyanobacteriota</taxon>
        <taxon>Cyanophyceae</taxon>
        <taxon>Oscillatoriophycideae</taxon>
        <taxon>Chroococcales</taxon>
        <taxon>Microcystaceae</taxon>
        <taxon>Microcystis</taxon>
    </lineage>
</organism>
<proteinExistence type="predicted"/>
<comment type="caution">
    <text evidence="1">The sequence shown here is derived from an EMBL/GenBank/DDBJ whole genome shotgun (WGS) entry which is preliminary data.</text>
</comment>
<accession>A0A5A5RL80</accession>
<evidence type="ECO:0000313" key="2">
    <source>
        <dbReference type="Proteomes" id="UP000324917"/>
    </source>
</evidence>
<protein>
    <submittedName>
        <fullName evidence="1">Uncharacterized protein</fullName>
    </submittedName>
</protein>
<name>A0A5A5RL80_MICAE</name>
<reference evidence="1 2" key="1">
    <citation type="submission" date="2018-09" db="EMBL/GenBank/DDBJ databases">
        <title>Evolutionary history of phycoerythrin pigmentation in the water bloom-forming cyanobacterium Microcystis aeruginosa.</title>
        <authorList>
            <person name="Tanabe Y."/>
            <person name="Tanabe Y."/>
            <person name="Yamaguchi H."/>
        </authorList>
    </citation>
    <scope>NUCLEOTIDE SEQUENCE [LARGE SCALE GENOMIC DNA]</scope>
    <source>
        <strain evidence="1 2">NIES-2520</strain>
    </source>
</reference>
<dbReference type="AlphaFoldDB" id="A0A5A5RL80"/>
<dbReference type="Proteomes" id="UP000324917">
    <property type="component" value="Unassembled WGS sequence"/>
</dbReference>
<dbReference type="EMBL" id="BHVP01000131">
    <property type="protein sequence ID" value="GCA77334.1"/>
    <property type="molecule type" value="Genomic_DNA"/>
</dbReference>
<gene>
    <name evidence="1" type="ORF">MiTe_04187</name>
</gene>